<dbReference type="Pfam" id="PF08537">
    <property type="entry name" value="NBP1"/>
    <property type="match status" value="1"/>
</dbReference>
<dbReference type="Proteomes" id="UP000196158">
    <property type="component" value="Unassembled WGS sequence"/>
</dbReference>
<feature type="coiled-coil region" evidence="1">
    <location>
        <begin position="197"/>
        <end position="252"/>
    </location>
</feature>
<feature type="compositionally biased region" description="Polar residues" evidence="2">
    <location>
        <begin position="258"/>
        <end position="272"/>
    </location>
</feature>
<dbReference type="EMBL" id="FXLY01000007">
    <property type="protein sequence ID" value="SMN21004.1"/>
    <property type="molecule type" value="Genomic_DNA"/>
</dbReference>
<evidence type="ECO:0000256" key="1">
    <source>
        <dbReference type="SAM" id="Coils"/>
    </source>
</evidence>
<keyword evidence="4" id="KW-1185">Reference proteome</keyword>
<dbReference type="AlphaFoldDB" id="A0A1X7R602"/>
<accession>A0A1X7R602</accession>
<dbReference type="OrthoDB" id="4053251at2759"/>
<organism evidence="3 4">
    <name type="scientific">Maudiozyma saulgeensis</name>
    <dbReference type="NCBI Taxonomy" id="1789683"/>
    <lineage>
        <taxon>Eukaryota</taxon>
        <taxon>Fungi</taxon>
        <taxon>Dikarya</taxon>
        <taxon>Ascomycota</taxon>
        <taxon>Saccharomycotina</taxon>
        <taxon>Saccharomycetes</taxon>
        <taxon>Saccharomycetales</taxon>
        <taxon>Saccharomycetaceae</taxon>
        <taxon>Maudiozyma</taxon>
    </lineage>
</organism>
<sequence>MLDSIQELTKSFFYDSPKQNDGVQVPYVPYKTRRTRNTAPKYDSIRTNPRRNRVRKSTTSGIKKSRDLRDSRSLTNERSTSCRNGNFGGTLKSYSTKLSNLKDYLFSIFSNDTETMENLKESCHNISVRRKNTNFNSNNSYLNIKQRIENSEAFRSKLYELKYDKEQLKNIRRFNTFNSVLVPKENLSPRSLDDDKIFLLKNENRLLKRDLKSITNELDIVKKRLDFTLEKNRNYMKEINELKLQLNNYNLENSRTYSRNDVLSNPSRLGKTSSRDTNRYRTESIDDRINTMINENIDTDNLSPVRVDFSRYSDNSNTSPS</sequence>
<proteinExistence type="predicted"/>
<feature type="region of interest" description="Disordered" evidence="2">
    <location>
        <begin position="34"/>
        <end position="81"/>
    </location>
</feature>
<name>A0A1X7R602_9SACH</name>
<reference evidence="3 4" key="1">
    <citation type="submission" date="2017-04" db="EMBL/GenBank/DDBJ databases">
        <authorList>
            <person name="Afonso C.L."/>
            <person name="Miller P.J."/>
            <person name="Scott M.A."/>
            <person name="Spackman E."/>
            <person name="Goraichik I."/>
            <person name="Dimitrov K.M."/>
            <person name="Suarez D.L."/>
            <person name="Swayne D.E."/>
        </authorList>
    </citation>
    <scope>NUCLEOTIDE SEQUENCE [LARGE SCALE GENOMIC DNA]</scope>
</reference>
<evidence type="ECO:0000313" key="4">
    <source>
        <dbReference type="Proteomes" id="UP000196158"/>
    </source>
</evidence>
<evidence type="ECO:0000256" key="2">
    <source>
        <dbReference type="SAM" id="MobiDB-lite"/>
    </source>
</evidence>
<feature type="region of interest" description="Disordered" evidence="2">
    <location>
        <begin position="258"/>
        <end position="281"/>
    </location>
</feature>
<evidence type="ECO:0000313" key="3">
    <source>
        <dbReference type="EMBL" id="SMN21004.1"/>
    </source>
</evidence>
<protein>
    <submittedName>
        <fullName evidence="3">Uncharacterized protein</fullName>
    </submittedName>
</protein>
<dbReference type="InterPro" id="IPR013743">
    <property type="entry name" value="NBP1/CSA1"/>
</dbReference>
<keyword evidence="1" id="KW-0175">Coiled coil</keyword>
<gene>
    <name evidence="3" type="ORF">KASA_0L00110G</name>
</gene>